<feature type="compositionally biased region" description="Pro residues" evidence="1">
    <location>
        <begin position="80"/>
        <end position="89"/>
    </location>
</feature>
<gene>
    <name evidence="3" type="ORF">TrST_g11077</name>
</gene>
<dbReference type="OrthoDB" id="416217at2759"/>
<organism evidence="3 4">
    <name type="scientific">Triparma strigata</name>
    <dbReference type="NCBI Taxonomy" id="1606541"/>
    <lineage>
        <taxon>Eukaryota</taxon>
        <taxon>Sar</taxon>
        <taxon>Stramenopiles</taxon>
        <taxon>Ochrophyta</taxon>
        <taxon>Bolidophyceae</taxon>
        <taxon>Parmales</taxon>
        <taxon>Triparmaceae</taxon>
        <taxon>Triparma</taxon>
    </lineage>
</organism>
<protein>
    <recommendedName>
        <fullName evidence="2">CS domain-containing protein</fullName>
    </recommendedName>
</protein>
<feature type="region of interest" description="Disordered" evidence="1">
    <location>
        <begin position="1"/>
        <end position="104"/>
    </location>
</feature>
<feature type="domain" description="CS" evidence="2">
    <location>
        <begin position="109"/>
        <end position="237"/>
    </location>
</feature>
<dbReference type="Proteomes" id="UP001165085">
    <property type="component" value="Unassembled WGS sequence"/>
</dbReference>
<keyword evidence="4" id="KW-1185">Reference proteome</keyword>
<proteinExistence type="predicted"/>
<evidence type="ECO:0000256" key="1">
    <source>
        <dbReference type="SAM" id="MobiDB-lite"/>
    </source>
</evidence>
<evidence type="ECO:0000313" key="4">
    <source>
        <dbReference type="Proteomes" id="UP001165085"/>
    </source>
</evidence>
<dbReference type="PROSITE" id="PS51203">
    <property type="entry name" value="CS"/>
    <property type="match status" value="1"/>
</dbReference>
<evidence type="ECO:0000259" key="2">
    <source>
        <dbReference type="PROSITE" id="PS51203"/>
    </source>
</evidence>
<evidence type="ECO:0000313" key="3">
    <source>
        <dbReference type="EMBL" id="GMH69366.1"/>
    </source>
</evidence>
<dbReference type="InterPro" id="IPR007052">
    <property type="entry name" value="CS_dom"/>
</dbReference>
<reference evidence="4" key="1">
    <citation type="journal article" date="2023" name="Commun. Biol.">
        <title>Genome analysis of Parmales, the sister group of diatoms, reveals the evolutionary specialization of diatoms from phago-mixotrophs to photoautotrophs.</title>
        <authorList>
            <person name="Ban H."/>
            <person name="Sato S."/>
            <person name="Yoshikawa S."/>
            <person name="Yamada K."/>
            <person name="Nakamura Y."/>
            <person name="Ichinomiya M."/>
            <person name="Sato N."/>
            <person name="Blanc-Mathieu R."/>
            <person name="Endo H."/>
            <person name="Kuwata A."/>
            <person name="Ogata H."/>
        </authorList>
    </citation>
    <scope>NUCLEOTIDE SEQUENCE [LARGE SCALE GENOMIC DNA]</scope>
    <source>
        <strain evidence="4">NIES 3701</strain>
    </source>
</reference>
<accession>A0A9W7AB26</accession>
<dbReference type="EMBL" id="BRXY01000132">
    <property type="protein sequence ID" value="GMH69366.1"/>
    <property type="molecule type" value="Genomic_DNA"/>
</dbReference>
<feature type="compositionally biased region" description="Polar residues" evidence="1">
    <location>
        <begin position="53"/>
        <end position="63"/>
    </location>
</feature>
<dbReference type="AlphaFoldDB" id="A0A9W7AB26"/>
<name>A0A9W7AB26_9STRA</name>
<dbReference type="Gene3D" id="2.60.40.790">
    <property type="match status" value="1"/>
</dbReference>
<sequence length="279" mass="30783">MSSFNYSKWDNIECSSSEDEDDGRGDDRGMPQVTKFDNKSTITFGGNGPVTVADSTNSVDTPSAPTPTPAVRAPISPSELPTPPPPSSPPTFKGGSFLYPSSPSNPIITSPQSIHWSQTSTSLTLSLLLPPSLKSPSITCTLKNASPFTSRNSTVGSPKTTLKITFSSHSVLSEILQHDVYINDEEETEDEHTPEWEVITYSKQSNDTVDTVERYLTITLEKATPSSNVVIWWTKVFRDVGEEVVVEREGGKGMKETWEEAHRMFREKVKGRGKEEVFY</sequence>
<dbReference type="InterPro" id="IPR008978">
    <property type="entry name" value="HSP20-like_chaperone"/>
</dbReference>
<comment type="caution">
    <text evidence="3">The sequence shown here is derived from an EMBL/GenBank/DDBJ whole genome shotgun (WGS) entry which is preliminary data.</text>
</comment>